<keyword evidence="2" id="KW-1185">Reference proteome</keyword>
<sequence length="845" mass="89516">MARHPRPPSPYSPPPPPAPAPADPDAGFDPVEEWLLDDFDFDQAMASELANSFGLGDDTASGAMEPMGCGAGLPVSEDDVSVPGSGGLGVDPVEVEEEGGLLGPFGAPRGVELEVKKEAVMLSGGLGGERGLDHQLPVVGISDLVARQDSVEGAIGAEMGTVASAVDAEMSTVAAACADASAVADADADMGTVAAVDTVAVAHVAVDTVAVAAVDTEMSSGVSVNEEVRCGVAKLGEEEKKDKVLEISDDEESSEASSSSDEEEEPAKNDEESSEASSSSDDEVLVAKKHGDVIDLEALLEEGELMAEVDDDDEDETPKGPIKSKHEVQLLPPVPKIEVQLEPHHKALPVGTVSAIMGERVIVEGSVEHSPLTEGSILWITESRTPLGIVDELFGPVKNPYYLVRYNSVEEVPVGISSGTTVSFVAEFADHILNIKELYAKGYDESADLAEEADEPEFSDDEKEAEYKRSQRLAKRQTDRQQESTKPSGDKKRGQTRNAGFRKDMPPRIHDTPTPGHQSQRRFHRSDMAPAVSDSPAHRSGPQNFSGSTPTRSPRTHNAPTPDLRSQHRFHQSDMAPTGADSKPRPSGPQNFPMSAPTMLPQISMNHSVPSAVQLANQMGGCFINPSQQFSPQQPNMVWPGGFPHPPQPNMGVDGAALAANIMQSILIGANQYQQYLQNQNFGGFPNGMPMVPPQFMPGSGMPANPMPFGGQQGNHPFGQASQFPMGQGNFGQLPHMTGDQGMPPVFPNAQGFGPFPSPHGDGDQPSGFPNMQGYGLLPSPHGDGGQPPMQFNSLPSPHGDGGQPPMQFSSGQFNHGNSSFRGRRPQQHGGRHSPGRGGGGRHRK</sequence>
<evidence type="ECO:0000313" key="1">
    <source>
        <dbReference type="EnsemblPlants" id="AVESA.00010b.r2.1AG0011610.2.CDS"/>
    </source>
</evidence>
<evidence type="ECO:0000313" key="2">
    <source>
        <dbReference type="Proteomes" id="UP001732700"/>
    </source>
</evidence>
<reference evidence="1" key="1">
    <citation type="submission" date="2021-05" db="EMBL/GenBank/DDBJ databases">
        <authorList>
            <person name="Scholz U."/>
            <person name="Mascher M."/>
            <person name="Fiebig A."/>
        </authorList>
    </citation>
    <scope>NUCLEOTIDE SEQUENCE [LARGE SCALE GENOMIC DNA]</scope>
</reference>
<dbReference type="Proteomes" id="UP001732700">
    <property type="component" value="Chromosome 1A"/>
</dbReference>
<name>A0ACD5T8U0_AVESA</name>
<dbReference type="EnsemblPlants" id="AVESA.00010b.r2.1AG0011610.2">
    <property type="protein sequence ID" value="AVESA.00010b.r2.1AG0011610.2.CDS"/>
    <property type="gene ID" value="AVESA.00010b.r2.1AG0011610"/>
</dbReference>
<proteinExistence type="predicted"/>
<protein>
    <submittedName>
        <fullName evidence="1">Uncharacterized protein</fullName>
    </submittedName>
</protein>
<organism evidence="1 2">
    <name type="scientific">Avena sativa</name>
    <name type="common">Oat</name>
    <dbReference type="NCBI Taxonomy" id="4498"/>
    <lineage>
        <taxon>Eukaryota</taxon>
        <taxon>Viridiplantae</taxon>
        <taxon>Streptophyta</taxon>
        <taxon>Embryophyta</taxon>
        <taxon>Tracheophyta</taxon>
        <taxon>Spermatophyta</taxon>
        <taxon>Magnoliopsida</taxon>
        <taxon>Liliopsida</taxon>
        <taxon>Poales</taxon>
        <taxon>Poaceae</taxon>
        <taxon>BOP clade</taxon>
        <taxon>Pooideae</taxon>
        <taxon>Poodae</taxon>
        <taxon>Poeae</taxon>
        <taxon>Poeae Chloroplast Group 1 (Aveneae type)</taxon>
        <taxon>Aveninae</taxon>
        <taxon>Avena</taxon>
    </lineage>
</organism>
<reference evidence="1" key="2">
    <citation type="submission" date="2025-09" db="UniProtKB">
        <authorList>
            <consortium name="EnsemblPlants"/>
        </authorList>
    </citation>
    <scope>IDENTIFICATION</scope>
</reference>
<accession>A0ACD5T8U0</accession>